<feature type="compositionally biased region" description="Low complexity" evidence="1">
    <location>
        <begin position="174"/>
        <end position="204"/>
    </location>
</feature>
<evidence type="ECO:0000313" key="5">
    <source>
        <dbReference type="Proteomes" id="UP000444960"/>
    </source>
</evidence>
<feature type="transmembrane region" description="Helical" evidence="2">
    <location>
        <begin position="38"/>
        <end position="59"/>
    </location>
</feature>
<feature type="compositionally biased region" description="Low complexity" evidence="1">
    <location>
        <begin position="216"/>
        <end position="280"/>
    </location>
</feature>
<feature type="domain" description="DUF6542" evidence="3">
    <location>
        <begin position="37"/>
        <end position="154"/>
    </location>
</feature>
<dbReference type="Proteomes" id="UP000444960">
    <property type="component" value="Unassembled WGS sequence"/>
</dbReference>
<feature type="region of interest" description="Disordered" evidence="1">
    <location>
        <begin position="164"/>
        <end position="318"/>
    </location>
</feature>
<feature type="transmembrane region" description="Helical" evidence="2">
    <location>
        <begin position="65"/>
        <end position="84"/>
    </location>
</feature>
<evidence type="ECO:0000256" key="1">
    <source>
        <dbReference type="SAM" id="MobiDB-lite"/>
    </source>
</evidence>
<keyword evidence="2" id="KW-0812">Transmembrane</keyword>
<dbReference type="AlphaFoldDB" id="A0A7I9VFN5"/>
<dbReference type="Pfam" id="PF20177">
    <property type="entry name" value="DUF6542"/>
    <property type="match status" value="1"/>
</dbReference>
<protein>
    <recommendedName>
        <fullName evidence="3">DUF6542 domain-containing protein</fullName>
    </recommendedName>
</protein>
<sequence>MGPVGTTYRYRLGVFPRSFAGSAVPADQQSVIPAVRGLPWWAATLLATGFTAVGAFLSADETPPLGRIFKICLVLGSILAALVVRRRALFTAAVQPPLIAFIVGIVALFSQHTGSTDKKTVIIKVVLPIANAFPWMIVAFIAALLVVLARLAFTGPADKRLFSPLTRRIGGGKPTTKGSSKGSASKAGRPKSAATKAPATKGSARTAPSRERRSSDAATTKTAARTAPSRQAPAPQTKQAQQPKRTAQRQAPKPAAAAATTRIPARQAPQAQAPTATPAQPRRPEPTRSRPPKSQRQTAGQQLRERGHIEDLAAGLDD</sequence>
<feature type="transmembrane region" description="Helical" evidence="2">
    <location>
        <begin position="132"/>
        <end position="153"/>
    </location>
</feature>
<reference evidence="5" key="1">
    <citation type="submission" date="2019-06" db="EMBL/GenBank/DDBJ databases">
        <title>Gordonia isolated from sludge of a wastewater treatment plant.</title>
        <authorList>
            <person name="Tamura T."/>
            <person name="Aoyama K."/>
            <person name="Kang Y."/>
            <person name="Saito S."/>
            <person name="Akiyama N."/>
            <person name="Yazawa K."/>
            <person name="Gonoi T."/>
            <person name="Mikami Y."/>
        </authorList>
    </citation>
    <scope>NUCLEOTIDE SEQUENCE [LARGE SCALE GENOMIC DNA]</scope>
    <source>
        <strain evidence="5">NBRC 107696</strain>
    </source>
</reference>
<gene>
    <name evidence="4" type="ORF">nbrc107696_42760</name>
</gene>
<keyword evidence="5" id="KW-1185">Reference proteome</keyword>
<dbReference type="InterPro" id="IPR046672">
    <property type="entry name" value="DUF6542"/>
</dbReference>
<keyword evidence="2" id="KW-0472">Membrane</keyword>
<evidence type="ECO:0000313" key="4">
    <source>
        <dbReference type="EMBL" id="GEE03830.1"/>
    </source>
</evidence>
<feature type="transmembrane region" description="Helical" evidence="2">
    <location>
        <begin position="89"/>
        <end position="112"/>
    </location>
</feature>
<name>A0A7I9VFN5_9ACTN</name>
<evidence type="ECO:0000259" key="3">
    <source>
        <dbReference type="Pfam" id="PF20177"/>
    </source>
</evidence>
<accession>A0A7I9VFN5</accession>
<evidence type="ECO:0000256" key="2">
    <source>
        <dbReference type="SAM" id="Phobius"/>
    </source>
</evidence>
<proteinExistence type="predicted"/>
<dbReference type="EMBL" id="BJOV01000005">
    <property type="protein sequence ID" value="GEE03830.1"/>
    <property type="molecule type" value="Genomic_DNA"/>
</dbReference>
<organism evidence="4 5">
    <name type="scientific">Gordonia spumicola</name>
    <dbReference type="NCBI Taxonomy" id="589161"/>
    <lineage>
        <taxon>Bacteria</taxon>
        <taxon>Bacillati</taxon>
        <taxon>Actinomycetota</taxon>
        <taxon>Actinomycetes</taxon>
        <taxon>Mycobacteriales</taxon>
        <taxon>Gordoniaceae</taxon>
        <taxon>Gordonia</taxon>
    </lineage>
</organism>
<comment type="caution">
    <text evidence="4">The sequence shown here is derived from an EMBL/GenBank/DDBJ whole genome shotgun (WGS) entry which is preliminary data.</text>
</comment>
<keyword evidence="2" id="KW-1133">Transmembrane helix</keyword>